<sequence length="170" mass="19224">SDSIQTYIDRKLCLQTYEEHINGTGNRLINTKNYPITLINEIQINCQVLEVTDYELTSDDATRGQIYRKCGWPYKTTSIGLNNDRGQQLRNIRLNYDAGYVLPADPQIEPRTLPYGLEGIVKTIISNQFTQISNGVGNLKRLTEGALTYEWIGGLTDNQLSVLNSYSSKI</sequence>
<accession>X0YVY6</accession>
<gene>
    <name evidence="1" type="ORF">S01H1_75959</name>
</gene>
<dbReference type="EMBL" id="BARS01050937">
    <property type="protein sequence ID" value="GAG52463.1"/>
    <property type="molecule type" value="Genomic_DNA"/>
</dbReference>
<name>X0YVY6_9ZZZZ</name>
<comment type="caution">
    <text evidence="1">The sequence shown here is derived from an EMBL/GenBank/DDBJ whole genome shotgun (WGS) entry which is preliminary data.</text>
</comment>
<dbReference type="AlphaFoldDB" id="X0YVY6"/>
<feature type="non-terminal residue" evidence="1">
    <location>
        <position position="1"/>
    </location>
</feature>
<proteinExistence type="predicted"/>
<protein>
    <submittedName>
        <fullName evidence="1">Uncharacterized protein</fullName>
    </submittedName>
</protein>
<evidence type="ECO:0000313" key="1">
    <source>
        <dbReference type="EMBL" id="GAG52463.1"/>
    </source>
</evidence>
<organism evidence="1">
    <name type="scientific">marine sediment metagenome</name>
    <dbReference type="NCBI Taxonomy" id="412755"/>
    <lineage>
        <taxon>unclassified sequences</taxon>
        <taxon>metagenomes</taxon>
        <taxon>ecological metagenomes</taxon>
    </lineage>
</organism>
<reference evidence="1" key="1">
    <citation type="journal article" date="2014" name="Front. Microbiol.">
        <title>High frequency of phylogenetically diverse reductive dehalogenase-homologous genes in deep subseafloor sedimentary metagenomes.</title>
        <authorList>
            <person name="Kawai M."/>
            <person name="Futagami T."/>
            <person name="Toyoda A."/>
            <person name="Takaki Y."/>
            <person name="Nishi S."/>
            <person name="Hori S."/>
            <person name="Arai W."/>
            <person name="Tsubouchi T."/>
            <person name="Morono Y."/>
            <person name="Uchiyama I."/>
            <person name="Ito T."/>
            <person name="Fujiyama A."/>
            <person name="Inagaki F."/>
            <person name="Takami H."/>
        </authorList>
    </citation>
    <scope>NUCLEOTIDE SEQUENCE</scope>
    <source>
        <strain evidence="1">Expedition CK06-06</strain>
    </source>
</reference>